<dbReference type="PRINTS" id="PR00368">
    <property type="entry name" value="FADPNR"/>
</dbReference>
<dbReference type="InterPro" id="IPR036188">
    <property type="entry name" value="FAD/NAD-bd_sf"/>
</dbReference>
<dbReference type="Gene3D" id="3.50.50.60">
    <property type="entry name" value="FAD/NAD(P)-binding domain"/>
    <property type="match status" value="2"/>
</dbReference>
<reference evidence="2" key="2">
    <citation type="submission" date="2023-04" db="EMBL/GenBank/DDBJ databases">
        <title>Paracnuella aquatica gen. nov., sp. nov., a member of the family Chitinophagaceae isolated from a hot spring.</title>
        <authorList>
            <person name="Wang C."/>
        </authorList>
    </citation>
    <scope>NUCLEOTIDE SEQUENCE</scope>
    <source>
        <strain evidence="2">LB-8</strain>
    </source>
</reference>
<dbReference type="InterPro" id="IPR017896">
    <property type="entry name" value="4Fe4S_Fe-S-bd"/>
</dbReference>
<dbReference type="InterPro" id="IPR023753">
    <property type="entry name" value="FAD/NAD-binding_dom"/>
</dbReference>
<dbReference type="InterPro" id="IPR028261">
    <property type="entry name" value="DPD_II"/>
</dbReference>
<evidence type="ECO:0000313" key="3">
    <source>
        <dbReference type="Proteomes" id="UP001155483"/>
    </source>
</evidence>
<dbReference type="SUPFAM" id="SSF51971">
    <property type="entry name" value="Nucleotide-binding domain"/>
    <property type="match status" value="2"/>
</dbReference>
<proteinExistence type="predicted"/>
<dbReference type="PRINTS" id="PR00469">
    <property type="entry name" value="PNDRDTASEII"/>
</dbReference>
<dbReference type="Proteomes" id="UP001155483">
    <property type="component" value="Unassembled WGS sequence"/>
</dbReference>
<dbReference type="Pfam" id="PF07992">
    <property type="entry name" value="Pyr_redox_2"/>
    <property type="match status" value="1"/>
</dbReference>
<name>A0A9X2Y1U0_9BACT</name>
<dbReference type="InterPro" id="IPR009051">
    <property type="entry name" value="Helical_ferredxn"/>
</dbReference>
<accession>A0A9X2Y1U0</accession>
<keyword evidence="3" id="KW-1185">Reference proteome</keyword>
<dbReference type="Gene3D" id="1.10.1060.10">
    <property type="entry name" value="Alpha-helical ferredoxin"/>
    <property type="match status" value="1"/>
</dbReference>
<dbReference type="EMBL" id="JAOTIF010000024">
    <property type="protein sequence ID" value="MCU7551868.1"/>
    <property type="molecule type" value="Genomic_DNA"/>
</dbReference>
<evidence type="ECO:0000313" key="2">
    <source>
        <dbReference type="EMBL" id="MCU7551868.1"/>
    </source>
</evidence>
<protein>
    <submittedName>
        <fullName evidence="2">NAD(P)-dependent oxidoreductase</fullName>
    </submittedName>
</protein>
<dbReference type="GO" id="GO:0016491">
    <property type="term" value="F:oxidoreductase activity"/>
    <property type="evidence" value="ECO:0007669"/>
    <property type="project" value="InterPro"/>
</dbReference>
<feature type="domain" description="4Fe-4S ferredoxin-type" evidence="1">
    <location>
        <begin position="28"/>
        <end position="61"/>
    </location>
</feature>
<sequence length="464" mass="50470">MPIINNRLSDEEYRTNFSDIHPPFETRDAALVEANRCLFCYDAPCTKSCPTGIDVPKFIKQITTDNIKGSAHTILEANIFGAGCSRVCPVEKLCEGACVYNLMEEEPIPIARLQRYATEKAMKEKWQLFDRLPSTGKRVAIVGAGPAGLSCAHVLSRQGVEAVIYEKELKGGGLMTYGVAAYKVTPEFCADEVDYITSLGGIEIKYNKALGRDFTLFDLQQKYDAVFLGIGVGEARQLHIPGEQSEGVVDAIEFIHQLRSNPYAQIPVGDKVAVIGMGMTAIDAATQAKRLGAKEVTLVYRRTKAEMPCTEEELDLAMLDGCNVIWLAAPKEIIGEKGKVNALVCSVMTLGPADASGRRFPVDSGQTFMLEVDMVIKAAGQMPFTELVTNNLLENNGGKIEVTEKTKTNLNGVFAGGDCVNGGKEVVDAVQAGKEAAQAILKYLQSDESHFFQKESTQPTIFEG</sequence>
<dbReference type="PROSITE" id="PS51379">
    <property type="entry name" value="4FE4S_FER_2"/>
    <property type="match status" value="1"/>
</dbReference>
<dbReference type="PANTHER" id="PTHR42783:SF3">
    <property type="entry name" value="GLUTAMATE SYNTHASE [NADPH] SMALL CHAIN-RELATED"/>
    <property type="match status" value="1"/>
</dbReference>
<dbReference type="Pfam" id="PF14691">
    <property type="entry name" value="Fer4_20"/>
    <property type="match status" value="1"/>
</dbReference>
<dbReference type="PANTHER" id="PTHR42783">
    <property type="entry name" value="GLUTAMATE SYNTHASE [NADPH] SMALL CHAIN"/>
    <property type="match status" value="1"/>
</dbReference>
<organism evidence="2 3">
    <name type="scientific">Paraflavisolibacter caeni</name>
    <dbReference type="NCBI Taxonomy" id="2982496"/>
    <lineage>
        <taxon>Bacteria</taxon>
        <taxon>Pseudomonadati</taxon>
        <taxon>Bacteroidota</taxon>
        <taxon>Chitinophagia</taxon>
        <taxon>Chitinophagales</taxon>
        <taxon>Chitinophagaceae</taxon>
        <taxon>Paraflavisolibacter</taxon>
    </lineage>
</organism>
<dbReference type="SUPFAM" id="SSF46548">
    <property type="entry name" value="alpha-helical ferredoxin"/>
    <property type="match status" value="1"/>
</dbReference>
<comment type="caution">
    <text evidence="2">The sequence shown here is derived from an EMBL/GenBank/DDBJ whole genome shotgun (WGS) entry which is preliminary data.</text>
</comment>
<evidence type="ECO:0000259" key="1">
    <source>
        <dbReference type="PROSITE" id="PS51379"/>
    </source>
</evidence>
<reference evidence="2" key="1">
    <citation type="submission" date="2022-09" db="EMBL/GenBank/DDBJ databases">
        <authorList>
            <person name="Yuan C."/>
            <person name="Ke Z."/>
        </authorList>
    </citation>
    <scope>NUCLEOTIDE SEQUENCE</scope>
    <source>
        <strain evidence="2">LB-8</strain>
    </source>
</reference>
<dbReference type="GO" id="GO:0051536">
    <property type="term" value="F:iron-sulfur cluster binding"/>
    <property type="evidence" value="ECO:0007669"/>
    <property type="project" value="InterPro"/>
</dbReference>
<dbReference type="AlphaFoldDB" id="A0A9X2Y1U0"/>
<gene>
    <name evidence="2" type="ORF">OCK74_22300</name>
</gene>
<dbReference type="RefSeq" id="WP_279299306.1">
    <property type="nucleotide sequence ID" value="NZ_JAOTIF010000024.1"/>
</dbReference>